<proteinExistence type="predicted"/>
<sequence length="158" mass="17316">MRAVSKIFAAALVASSLFVAVSPAHAATGVFVNRNDNRCLDADNSRPAHNGTTVQMWQCIAGGSNQSWTFYKDGTIRSSWDGRCLDLDIAAGTGNGTKVQLWKCNGGLNQKWNVNGDGTITSRHDDRCLDEDIAGGTRNGTRVQVWDCNGWLNQKWRR</sequence>
<evidence type="ECO:0000256" key="1">
    <source>
        <dbReference type="SAM" id="SignalP"/>
    </source>
</evidence>
<dbReference type="Proteomes" id="UP001151002">
    <property type="component" value="Unassembled WGS sequence"/>
</dbReference>
<dbReference type="SUPFAM" id="SSF50370">
    <property type="entry name" value="Ricin B-like lectins"/>
    <property type="match status" value="1"/>
</dbReference>
<dbReference type="Pfam" id="PF00652">
    <property type="entry name" value="Ricin_B_lectin"/>
    <property type="match status" value="1"/>
</dbReference>
<dbReference type="InterPro" id="IPR035992">
    <property type="entry name" value="Ricin_B-like_lectins"/>
</dbReference>
<organism evidence="3 4">
    <name type="scientific">Paractinoplanes pyxinae</name>
    <dbReference type="NCBI Taxonomy" id="2997416"/>
    <lineage>
        <taxon>Bacteria</taxon>
        <taxon>Bacillati</taxon>
        <taxon>Actinomycetota</taxon>
        <taxon>Actinomycetes</taxon>
        <taxon>Micromonosporales</taxon>
        <taxon>Micromonosporaceae</taxon>
        <taxon>Paractinoplanes</taxon>
    </lineage>
</organism>
<evidence type="ECO:0000259" key="2">
    <source>
        <dbReference type="SMART" id="SM00458"/>
    </source>
</evidence>
<keyword evidence="4" id="KW-1185">Reference proteome</keyword>
<comment type="caution">
    <text evidence="3">The sequence shown here is derived from an EMBL/GenBank/DDBJ whole genome shotgun (WGS) entry which is preliminary data.</text>
</comment>
<dbReference type="CDD" id="cd23418">
    <property type="entry name" value="beta-trefoil_Ricin_XLN-like"/>
    <property type="match status" value="1"/>
</dbReference>
<dbReference type="RefSeq" id="WP_267567990.1">
    <property type="nucleotide sequence ID" value="NZ_JAPNTZ010000015.1"/>
</dbReference>
<dbReference type="InterPro" id="IPR000772">
    <property type="entry name" value="Ricin_B_lectin"/>
</dbReference>
<evidence type="ECO:0000313" key="4">
    <source>
        <dbReference type="Proteomes" id="UP001151002"/>
    </source>
</evidence>
<keyword evidence="1" id="KW-0732">Signal</keyword>
<dbReference type="Gene3D" id="2.80.10.50">
    <property type="match status" value="2"/>
</dbReference>
<accession>A0ABT4BAD1</accession>
<evidence type="ECO:0000313" key="3">
    <source>
        <dbReference type="EMBL" id="MCY1143465.1"/>
    </source>
</evidence>
<name>A0ABT4BAD1_9ACTN</name>
<dbReference type="SMART" id="SM00458">
    <property type="entry name" value="RICIN"/>
    <property type="match status" value="1"/>
</dbReference>
<feature type="chain" id="PRO_5045409009" evidence="1">
    <location>
        <begin position="27"/>
        <end position="158"/>
    </location>
</feature>
<dbReference type="EMBL" id="JAPNTZ010000015">
    <property type="protein sequence ID" value="MCY1143465.1"/>
    <property type="molecule type" value="Genomic_DNA"/>
</dbReference>
<feature type="domain" description="Ricin B lectin" evidence="2">
    <location>
        <begin position="28"/>
        <end position="158"/>
    </location>
</feature>
<protein>
    <submittedName>
        <fullName evidence="3">RICIN domain-containing protein</fullName>
    </submittedName>
</protein>
<dbReference type="PROSITE" id="PS50231">
    <property type="entry name" value="RICIN_B_LECTIN"/>
    <property type="match status" value="1"/>
</dbReference>
<reference evidence="3" key="1">
    <citation type="submission" date="2022-11" db="EMBL/GenBank/DDBJ databases">
        <authorList>
            <person name="Somphong A."/>
            <person name="Phongsopitanun W."/>
        </authorList>
    </citation>
    <scope>NUCLEOTIDE SEQUENCE</scope>
    <source>
        <strain evidence="3">Pm04-4</strain>
    </source>
</reference>
<gene>
    <name evidence="3" type="ORF">OWR29_36165</name>
</gene>
<feature type="signal peptide" evidence="1">
    <location>
        <begin position="1"/>
        <end position="26"/>
    </location>
</feature>